<feature type="domain" description="DUF1023" evidence="1">
    <location>
        <begin position="45"/>
        <end position="164"/>
    </location>
</feature>
<dbReference type="OrthoDB" id="5969911at2"/>
<evidence type="ECO:0000259" key="1">
    <source>
        <dbReference type="Pfam" id="PF06259"/>
    </source>
</evidence>
<reference evidence="4" key="4">
    <citation type="submission" date="2016-08" db="EMBL/GenBank/DDBJ databases">
        <title>Sequencing, assembly and comparative genomics of S. aureofaciens ATCC 10762.</title>
        <authorList>
            <person name="Gradnigo J.S."/>
            <person name="Johnson N."/>
            <person name="Somerville G.A."/>
        </authorList>
    </citation>
    <scope>NUCLEOTIDE SEQUENCE [LARGE SCALE GENOMIC DNA]</scope>
    <source>
        <strain evidence="4">ATCC 10762 / DSM 40127 / CCM 3239 / JCM 4008 / LMG 5968 / NBRC 12843 / NCIMB 8234 / A-377</strain>
    </source>
</reference>
<dbReference type="AlphaFoldDB" id="A0A1E7MWX0"/>
<reference evidence="3 4" key="2">
    <citation type="submission" date="2014-07" db="EMBL/GenBank/DDBJ databases">
        <authorList>
            <person name="Zhang J.E."/>
            <person name="Yang H."/>
            <person name="Guo J."/>
            <person name="Deng Z."/>
            <person name="Luo H."/>
            <person name="Luo M."/>
            <person name="Zhao B."/>
        </authorList>
    </citation>
    <scope>NUCLEOTIDE SEQUENCE [LARGE SCALE GENOMIC DNA]</scope>
    <source>
        <strain evidence="3">ATCC 10762</strain>
        <strain evidence="4">ATCC 10762 / DSM 40127 / CCM 3239 / JCM 4008 / LMG 5968 / NBRC 12843 / NCIMB 8234 / A-377</strain>
    </source>
</reference>
<reference evidence="2" key="5">
    <citation type="submission" date="2020-09" db="EMBL/GenBank/DDBJ databases">
        <authorList>
            <person name="Sun Q."/>
            <person name="Ohkuma M."/>
        </authorList>
    </citation>
    <scope>NUCLEOTIDE SEQUENCE</scope>
    <source>
        <strain evidence="2">JCM 4434</strain>
    </source>
</reference>
<keyword evidence="4" id="KW-1185">Reference proteome</keyword>
<accession>A0A8H9HFB3</accession>
<accession>A0A1E7MWX0</accession>
<dbReference type="InterPro" id="IPR029058">
    <property type="entry name" value="AB_hydrolase_fold"/>
</dbReference>
<sequence>MADPDASLDFKVKPDELDGCGQSAQHIGGLIPGETAKITDPCSQAAGRTTSSIAWIGYDAPQNIVPEAADDTYAKNAEDKLHGFEVGLHATHDGNIANNTILGHSYGTTTIGYTMKDKGLPVDNVVLVGSPGAGVDTARDLHIDPSHVYAAQSQGDPIGLAPAVDPGGLADNAWDNMKSGFGFGGDDHHLIHGRQTTAPEFGAQILPTDPNGGHSDYWNANSPTLPAMGRIIAGK</sequence>
<dbReference type="GeneID" id="97483284"/>
<evidence type="ECO:0000313" key="3">
    <source>
        <dbReference type="EMBL" id="OEV32927.1"/>
    </source>
</evidence>
<dbReference type="EMBL" id="JPRF03000076">
    <property type="protein sequence ID" value="OEV32927.1"/>
    <property type="molecule type" value="Genomic_DNA"/>
</dbReference>
<dbReference type="RefSeq" id="WP_030552578.1">
    <property type="nucleotide sequence ID" value="NZ_BMUB01000001.1"/>
</dbReference>
<organism evidence="3 4">
    <name type="scientific">Kitasatospora aureofaciens</name>
    <name type="common">Streptomyces aureofaciens</name>
    <dbReference type="NCBI Taxonomy" id="1894"/>
    <lineage>
        <taxon>Bacteria</taxon>
        <taxon>Bacillati</taxon>
        <taxon>Actinomycetota</taxon>
        <taxon>Actinomycetes</taxon>
        <taxon>Kitasatosporales</taxon>
        <taxon>Streptomycetaceae</taxon>
        <taxon>Kitasatospora</taxon>
    </lineage>
</organism>
<dbReference type="EMBL" id="BMUB01000001">
    <property type="protein sequence ID" value="GGU54536.1"/>
    <property type="molecule type" value="Genomic_DNA"/>
</dbReference>
<name>A0A1E7MWX0_KITAU</name>
<dbReference type="Proteomes" id="UP000610124">
    <property type="component" value="Unassembled WGS sequence"/>
</dbReference>
<comment type="caution">
    <text evidence="3">The sequence shown here is derived from an EMBL/GenBank/DDBJ whole genome shotgun (WGS) entry which is preliminary data.</text>
</comment>
<evidence type="ECO:0000313" key="4">
    <source>
        <dbReference type="Proteomes" id="UP000037395"/>
    </source>
</evidence>
<reference evidence="3" key="3">
    <citation type="submission" date="2016-08" db="EMBL/GenBank/DDBJ databases">
        <title>Sequencing, Assembly and Comparative Genomics of S. aureofaciens ATCC 10762.</title>
        <authorList>
            <person name="Gradnigo J.S."/>
            <person name="Johnson N."/>
            <person name="Somerville G.A."/>
        </authorList>
    </citation>
    <scope>NUCLEOTIDE SEQUENCE [LARGE SCALE GENOMIC DNA]</scope>
    <source>
        <strain evidence="3">ATCC 10762</strain>
    </source>
</reference>
<dbReference type="InterPro" id="IPR010427">
    <property type="entry name" value="DUF1023"/>
</dbReference>
<dbReference type="Proteomes" id="UP000037395">
    <property type="component" value="Unassembled WGS sequence"/>
</dbReference>
<dbReference type="KEGG" id="kau:B6264_22685"/>
<proteinExistence type="predicted"/>
<dbReference type="SUPFAM" id="SSF53474">
    <property type="entry name" value="alpha/beta-Hydrolases"/>
    <property type="match status" value="1"/>
</dbReference>
<dbReference type="Pfam" id="PF06259">
    <property type="entry name" value="Abhydrolase_8"/>
    <property type="match status" value="1"/>
</dbReference>
<evidence type="ECO:0000313" key="2">
    <source>
        <dbReference type="EMBL" id="GGU54536.1"/>
    </source>
</evidence>
<gene>
    <name evidence="2" type="ORF">GCM10010502_00800</name>
    <name evidence="3" type="ORF">HS99_0013665</name>
</gene>
<reference evidence="2" key="1">
    <citation type="journal article" date="2014" name="Int. J. Syst. Evol. Microbiol.">
        <title>Complete genome sequence of Corynebacterium casei LMG S-19264T (=DSM 44701T), isolated from a smear-ripened cheese.</title>
        <authorList>
            <consortium name="US DOE Joint Genome Institute (JGI-PGF)"/>
            <person name="Walter F."/>
            <person name="Albersmeier A."/>
            <person name="Kalinowski J."/>
            <person name="Ruckert C."/>
        </authorList>
    </citation>
    <scope>NUCLEOTIDE SEQUENCE</scope>
    <source>
        <strain evidence="2">JCM 4434</strain>
    </source>
</reference>
<protein>
    <recommendedName>
        <fullName evidence="1">DUF1023 domain-containing protein</fullName>
    </recommendedName>
</protein>